<comment type="caution">
    <text evidence="2">The sequence shown here is derived from an EMBL/GenBank/DDBJ whole genome shotgun (WGS) entry which is preliminary data.</text>
</comment>
<dbReference type="InterPro" id="IPR012334">
    <property type="entry name" value="Pectin_lyas_fold"/>
</dbReference>
<accession>A0A9E4ZIQ7</accession>
<evidence type="ECO:0008006" key="4">
    <source>
        <dbReference type="Google" id="ProtNLM"/>
    </source>
</evidence>
<evidence type="ECO:0000313" key="3">
    <source>
        <dbReference type="Proteomes" id="UP001065682"/>
    </source>
</evidence>
<dbReference type="Proteomes" id="UP001065682">
    <property type="component" value="Unassembled WGS sequence"/>
</dbReference>
<dbReference type="SUPFAM" id="SSF51126">
    <property type="entry name" value="Pectin lyase-like"/>
    <property type="match status" value="1"/>
</dbReference>
<dbReference type="InterPro" id="IPR011050">
    <property type="entry name" value="Pectin_lyase_fold/virulence"/>
</dbReference>
<feature type="region of interest" description="Disordered" evidence="1">
    <location>
        <begin position="61"/>
        <end position="89"/>
    </location>
</feature>
<name>A0A9E4ZIQ7_9EURY</name>
<dbReference type="Gene3D" id="2.160.20.10">
    <property type="entry name" value="Single-stranded right-handed beta-helix, Pectin lyase-like"/>
    <property type="match status" value="1"/>
</dbReference>
<keyword evidence="3" id="KW-1185">Reference proteome</keyword>
<organism evidence="2 3">
    <name type="scientific">Methanoculleus formosensis</name>
    <dbReference type="NCBI Taxonomy" id="2590886"/>
    <lineage>
        <taxon>Archaea</taxon>
        <taxon>Methanobacteriati</taxon>
        <taxon>Methanobacteriota</taxon>
        <taxon>Stenosarchaea group</taxon>
        <taxon>Methanomicrobia</taxon>
        <taxon>Methanomicrobiales</taxon>
        <taxon>Methanomicrobiaceae</taxon>
        <taxon>Methanoculleus</taxon>
    </lineage>
</organism>
<dbReference type="RefSeq" id="WP_261596637.1">
    <property type="nucleotide sequence ID" value="NZ_VHLL01000001.1"/>
</dbReference>
<gene>
    <name evidence="2" type="ORF">FKB36_03535</name>
</gene>
<reference evidence="2" key="1">
    <citation type="submission" date="2019-06" db="EMBL/GenBank/DDBJ databases">
        <title>Methanoculleus strain from Tamsui River, Taipei, Taiwan.</title>
        <authorList>
            <person name="You Y.-T."/>
            <person name="Chen S.-C."/>
            <person name="Lai S.-J."/>
            <person name="Lee Y.-C."/>
            <person name="Lai M.-C."/>
        </authorList>
    </citation>
    <scope>NUCLEOTIDE SEQUENCE</scope>
    <source>
        <strain evidence="2">Afa-1</strain>
    </source>
</reference>
<dbReference type="AlphaFoldDB" id="A0A9E4ZIQ7"/>
<dbReference type="EMBL" id="VHLL01000001">
    <property type="protein sequence ID" value="MCT8336590.1"/>
    <property type="molecule type" value="Genomic_DNA"/>
</dbReference>
<evidence type="ECO:0000256" key="1">
    <source>
        <dbReference type="SAM" id="MobiDB-lite"/>
    </source>
</evidence>
<sequence>MRSKEVVLVVLVLLYAALIIPAAIGTLSPGQGGIDSPDSAFFSPFADLQDQVAARVDGDAAFGAESNPTGSSIGGGEGYREGVAPPDPEKDIIVATTDELLAALTGARSGDVIHIDEMARIDLTDTPGGVTIPAGVTLAGNRGEQITTGSAIYPFEIEEAGEYYLRAFASAPGEESSPIWVSIDGEGTWRWDIDPGSDWHWNRGGAHYLSSGRHNMTIHWRENGLKLDEILIADDPDYLPDTTGQTGEIHNIEAESGEHSPMMKVTPEAAASGGAYLSITDDPDGDDYPLSPGGTIFQGVEVSGSPVALIAGGEYVRITGIRLEGPDMTTRRERHPGLGIYSPYRNLEVDNCEILGWSGAAIGISGTGGSEMQAGGYIHHNYIHHCQMKGLGYGVVVSNGAVSLVEANYFDYCRHAVAGSGTAGDGYEARYNICGPNWISTSPHNFDMHGTVSGTGTIAGDTIRIHHNTFMATGSLDAFPVAIRGVPRDGAYIDHNWFYYDLAPPVWQTGGEGNVFVTENLIGPDGELSVSGPIEYY</sequence>
<proteinExistence type="predicted"/>
<evidence type="ECO:0000313" key="2">
    <source>
        <dbReference type="EMBL" id="MCT8336590.1"/>
    </source>
</evidence>
<dbReference type="Gene3D" id="2.60.120.260">
    <property type="entry name" value="Galactose-binding domain-like"/>
    <property type="match status" value="1"/>
</dbReference>
<protein>
    <recommendedName>
        <fullName evidence="4">Right-handed parallel beta-helix repeat-containing protein</fullName>
    </recommendedName>
</protein>